<gene>
    <name evidence="7" type="ORF">SAMN04488101_10587</name>
</gene>
<dbReference type="Proteomes" id="UP000192678">
    <property type="component" value="Unassembled WGS sequence"/>
</dbReference>
<organism evidence="7 8">
    <name type="scientific">Pedobacter nyackensis</name>
    <dbReference type="NCBI Taxonomy" id="475255"/>
    <lineage>
        <taxon>Bacteria</taxon>
        <taxon>Pseudomonadati</taxon>
        <taxon>Bacteroidota</taxon>
        <taxon>Sphingobacteriia</taxon>
        <taxon>Sphingobacteriales</taxon>
        <taxon>Sphingobacteriaceae</taxon>
        <taxon>Pedobacter</taxon>
    </lineage>
</organism>
<evidence type="ECO:0000256" key="1">
    <source>
        <dbReference type="ARBA" id="ARBA00004141"/>
    </source>
</evidence>
<reference evidence="7 8" key="1">
    <citation type="submission" date="2017-04" db="EMBL/GenBank/DDBJ databases">
        <authorList>
            <person name="Afonso C.L."/>
            <person name="Miller P.J."/>
            <person name="Scott M.A."/>
            <person name="Spackman E."/>
            <person name="Goraichik I."/>
            <person name="Dimitrov K.M."/>
            <person name="Suarez D.L."/>
            <person name="Swayne D.E."/>
        </authorList>
    </citation>
    <scope>NUCLEOTIDE SEQUENCE [LARGE SCALE GENOMIC DNA]</scope>
    <source>
        <strain evidence="7 8">DSM 19625</strain>
    </source>
</reference>
<dbReference type="GO" id="GO:0030416">
    <property type="term" value="P:methylamine metabolic process"/>
    <property type="evidence" value="ECO:0007669"/>
    <property type="project" value="InterPro"/>
</dbReference>
<proteinExistence type="predicted"/>
<dbReference type="RefSeq" id="WP_084289435.1">
    <property type="nucleotide sequence ID" value="NZ_FWYB01000005.1"/>
</dbReference>
<feature type="domain" description="Methylamine utilisation protein MauE" evidence="6">
    <location>
        <begin position="19"/>
        <end position="145"/>
    </location>
</feature>
<feature type="transmembrane region" description="Helical" evidence="5">
    <location>
        <begin position="20"/>
        <end position="38"/>
    </location>
</feature>
<dbReference type="Pfam" id="PF07291">
    <property type="entry name" value="MauE"/>
    <property type="match status" value="1"/>
</dbReference>
<protein>
    <submittedName>
        <fullName evidence="7">Methylamine utilisation protein MauE</fullName>
    </submittedName>
</protein>
<name>A0A1W2CZI5_9SPHI</name>
<evidence type="ECO:0000259" key="6">
    <source>
        <dbReference type="Pfam" id="PF07291"/>
    </source>
</evidence>
<comment type="subcellular location">
    <subcellularLocation>
        <location evidence="1">Membrane</location>
        <topology evidence="1">Multi-pass membrane protein</topology>
    </subcellularLocation>
</comment>
<dbReference type="STRING" id="475255.SAMN04488101_10587"/>
<dbReference type="EMBL" id="FWYB01000005">
    <property type="protein sequence ID" value="SMC90254.1"/>
    <property type="molecule type" value="Genomic_DNA"/>
</dbReference>
<keyword evidence="3 5" id="KW-1133">Transmembrane helix</keyword>
<evidence type="ECO:0000313" key="7">
    <source>
        <dbReference type="EMBL" id="SMC90254.1"/>
    </source>
</evidence>
<evidence type="ECO:0000256" key="2">
    <source>
        <dbReference type="ARBA" id="ARBA00022692"/>
    </source>
</evidence>
<keyword evidence="2 5" id="KW-0812">Transmembrane</keyword>
<dbReference type="InterPro" id="IPR009908">
    <property type="entry name" value="Methylamine_util_MauE"/>
</dbReference>
<evidence type="ECO:0000256" key="3">
    <source>
        <dbReference type="ARBA" id="ARBA00022989"/>
    </source>
</evidence>
<evidence type="ECO:0000256" key="5">
    <source>
        <dbReference type="SAM" id="Phobius"/>
    </source>
</evidence>
<accession>A0A1W2CZI5</accession>
<keyword evidence="8" id="KW-1185">Reference proteome</keyword>
<evidence type="ECO:0000313" key="8">
    <source>
        <dbReference type="Proteomes" id="UP000192678"/>
    </source>
</evidence>
<dbReference type="OrthoDB" id="673785at2"/>
<keyword evidence="4 5" id="KW-0472">Membrane</keyword>
<sequence>METTLNKQTAFRLSAKTREIIIDIIAYSFIILFMYTAADKLLTIKSFASTLAKSPLIGSYHMIIAWAIPIIEIIISIILIIPSVRKAGLQASLLLISAFTLYLIYMVLSGSKLPCHCGGVISAMTWQQHIWFNLAFVTLAIFGLTIIRKEEIYQQLKLINFT</sequence>
<dbReference type="GO" id="GO:0016020">
    <property type="term" value="C:membrane"/>
    <property type="evidence" value="ECO:0007669"/>
    <property type="project" value="UniProtKB-SubCell"/>
</dbReference>
<feature type="transmembrane region" description="Helical" evidence="5">
    <location>
        <begin position="130"/>
        <end position="147"/>
    </location>
</feature>
<dbReference type="UniPathway" id="UPA00895"/>
<feature type="transmembrane region" description="Helical" evidence="5">
    <location>
        <begin position="93"/>
        <end position="110"/>
    </location>
</feature>
<dbReference type="AlphaFoldDB" id="A0A1W2CZI5"/>
<feature type="transmembrane region" description="Helical" evidence="5">
    <location>
        <begin position="58"/>
        <end position="81"/>
    </location>
</feature>
<evidence type="ECO:0000256" key="4">
    <source>
        <dbReference type="ARBA" id="ARBA00023136"/>
    </source>
</evidence>